<dbReference type="PROSITE" id="PS51257">
    <property type="entry name" value="PROKAR_LIPOPROTEIN"/>
    <property type="match status" value="1"/>
</dbReference>
<reference evidence="1 2" key="1">
    <citation type="submission" date="2016-11" db="EMBL/GenBank/DDBJ databases">
        <authorList>
            <person name="Jaros S."/>
            <person name="Januszkiewicz K."/>
            <person name="Wedrychowicz H."/>
        </authorList>
    </citation>
    <scope>NUCLEOTIDE SEQUENCE [LARGE SCALE GENOMIC DNA]</scope>
    <source>
        <strain evidence="1 2">HD4</strain>
    </source>
</reference>
<organism evidence="1 2">
    <name type="scientific">Selenomonas ruminantium</name>
    <dbReference type="NCBI Taxonomy" id="971"/>
    <lineage>
        <taxon>Bacteria</taxon>
        <taxon>Bacillati</taxon>
        <taxon>Bacillota</taxon>
        <taxon>Negativicutes</taxon>
        <taxon>Selenomonadales</taxon>
        <taxon>Selenomonadaceae</taxon>
        <taxon>Selenomonas</taxon>
    </lineage>
</organism>
<dbReference type="RefSeq" id="WP_073090546.1">
    <property type="nucleotide sequence ID" value="NZ_FRBC01000018.1"/>
</dbReference>
<dbReference type="EMBL" id="FRBC01000018">
    <property type="protein sequence ID" value="SHK79415.1"/>
    <property type="molecule type" value="Genomic_DNA"/>
</dbReference>
<evidence type="ECO:0000313" key="1">
    <source>
        <dbReference type="EMBL" id="SHK79415.1"/>
    </source>
</evidence>
<dbReference type="OrthoDB" id="9805976at2"/>
<accession>A0A1M6VDJ0</accession>
<evidence type="ECO:0000313" key="2">
    <source>
        <dbReference type="Proteomes" id="UP000184263"/>
    </source>
</evidence>
<proteinExistence type="predicted"/>
<gene>
    <name evidence="1" type="ORF">SAMN05216582_1186</name>
</gene>
<dbReference type="AlphaFoldDB" id="A0A1M6VDJ0"/>
<name>A0A1M6VDJ0_SELRU</name>
<dbReference type="Proteomes" id="UP000184263">
    <property type="component" value="Unassembled WGS sequence"/>
</dbReference>
<protein>
    <recommendedName>
        <fullName evidence="3">Tat (Twin-arginine translocation) pathway signal sequence</fullName>
    </recommendedName>
</protein>
<evidence type="ECO:0008006" key="3">
    <source>
        <dbReference type="Google" id="ProtNLM"/>
    </source>
</evidence>
<sequence>MNRREFLKVSGMGAVTFFLTGCDKCGMDGPCIFKDAIENTLKQRTNYFCGKRKICLSVPMK</sequence>